<dbReference type="EMBL" id="CAJQYY010000035">
    <property type="protein sequence ID" value="CAG4920861.1"/>
    <property type="molecule type" value="Genomic_DNA"/>
</dbReference>
<dbReference type="Proteomes" id="UP000789752">
    <property type="component" value="Unassembled WGS sequence"/>
</dbReference>
<comment type="caution">
    <text evidence="2">The sequence shown here is derived from an EMBL/GenBank/DDBJ whole genome shotgun (WGS) entry which is preliminary data.</text>
</comment>
<keyword evidence="3" id="KW-1185">Reference proteome</keyword>
<organism evidence="2 3">
    <name type="scientific">Paraburkholderia gardini</name>
    <dbReference type="NCBI Taxonomy" id="2823469"/>
    <lineage>
        <taxon>Bacteria</taxon>
        <taxon>Pseudomonadati</taxon>
        <taxon>Pseudomonadota</taxon>
        <taxon>Betaproteobacteria</taxon>
        <taxon>Burkholderiales</taxon>
        <taxon>Burkholderiaceae</taxon>
        <taxon>Paraburkholderia</taxon>
    </lineage>
</organism>
<evidence type="ECO:0000313" key="3">
    <source>
        <dbReference type="Proteomes" id="UP000789752"/>
    </source>
</evidence>
<dbReference type="RefSeq" id="WP_228982999.1">
    <property type="nucleotide sequence ID" value="NZ_CAJQYY010000035.1"/>
</dbReference>
<evidence type="ECO:0000313" key="2">
    <source>
        <dbReference type="EMBL" id="CAG4920861.1"/>
    </source>
</evidence>
<gene>
    <name evidence="2" type="ORF">R54767_04756</name>
</gene>
<name>A0ABM8U9Y2_9BURK</name>
<reference evidence="2 3" key="1">
    <citation type="submission" date="2021-04" db="EMBL/GenBank/DDBJ databases">
        <authorList>
            <person name="Vanwijnsberghe S."/>
        </authorList>
    </citation>
    <scope>NUCLEOTIDE SEQUENCE [LARGE SCALE GENOMIC DNA]</scope>
    <source>
        <strain evidence="2 3">LMG 32171</strain>
    </source>
</reference>
<feature type="region of interest" description="Disordered" evidence="1">
    <location>
        <begin position="25"/>
        <end position="76"/>
    </location>
</feature>
<protein>
    <submittedName>
        <fullName evidence="2">Uncharacterized protein</fullName>
    </submittedName>
</protein>
<sequence length="104" mass="11426">MDKFLKGNTFPLTLVRAINRGQSFADEENKQQNSVRAGEREQFLARTESATKAAVTETRARRVSTTPSKISNGEMVPPKSNLVLFNVAMTGRQLSAVDQGLQEG</sequence>
<evidence type="ECO:0000256" key="1">
    <source>
        <dbReference type="SAM" id="MobiDB-lite"/>
    </source>
</evidence>
<accession>A0ABM8U9Y2</accession>
<proteinExistence type="predicted"/>